<organism evidence="2 3">
    <name type="scientific">Frankliniella fusca</name>
    <dbReference type="NCBI Taxonomy" id="407009"/>
    <lineage>
        <taxon>Eukaryota</taxon>
        <taxon>Metazoa</taxon>
        <taxon>Ecdysozoa</taxon>
        <taxon>Arthropoda</taxon>
        <taxon>Hexapoda</taxon>
        <taxon>Insecta</taxon>
        <taxon>Pterygota</taxon>
        <taxon>Neoptera</taxon>
        <taxon>Paraneoptera</taxon>
        <taxon>Thysanoptera</taxon>
        <taxon>Terebrantia</taxon>
        <taxon>Thripoidea</taxon>
        <taxon>Thripidae</taxon>
        <taxon>Frankliniella</taxon>
    </lineage>
</organism>
<dbReference type="AlphaFoldDB" id="A0AAE1HZH8"/>
<feature type="compositionally biased region" description="Basic and acidic residues" evidence="1">
    <location>
        <begin position="35"/>
        <end position="44"/>
    </location>
</feature>
<proteinExistence type="predicted"/>
<feature type="compositionally biased region" description="Basic and acidic residues" evidence="1">
    <location>
        <begin position="53"/>
        <end position="64"/>
    </location>
</feature>
<gene>
    <name evidence="2" type="ORF">KUF71_003542</name>
</gene>
<feature type="region of interest" description="Disordered" evidence="1">
    <location>
        <begin position="30"/>
        <end position="77"/>
    </location>
</feature>
<accession>A0AAE1HZH8</accession>
<dbReference type="Proteomes" id="UP001219518">
    <property type="component" value="Unassembled WGS sequence"/>
</dbReference>
<reference evidence="2" key="2">
    <citation type="journal article" date="2023" name="BMC Genomics">
        <title>Pest status, molecular evolution, and epigenetic factors derived from the genome assembly of Frankliniella fusca, a thysanopteran phytovirus vector.</title>
        <authorList>
            <person name="Catto M.A."/>
            <person name="Labadie P.E."/>
            <person name="Jacobson A.L."/>
            <person name="Kennedy G.G."/>
            <person name="Srinivasan R."/>
            <person name="Hunt B.G."/>
        </authorList>
    </citation>
    <scope>NUCLEOTIDE SEQUENCE</scope>
    <source>
        <strain evidence="2">PL_HMW_Pooled</strain>
    </source>
</reference>
<dbReference type="EMBL" id="JAHWGI010001401">
    <property type="protein sequence ID" value="KAK3929535.1"/>
    <property type="molecule type" value="Genomic_DNA"/>
</dbReference>
<name>A0AAE1HZH8_9NEOP</name>
<evidence type="ECO:0000313" key="2">
    <source>
        <dbReference type="EMBL" id="KAK3929535.1"/>
    </source>
</evidence>
<evidence type="ECO:0000313" key="3">
    <source>
        <dbReference type="Proteomes" id="UP001219518"/>
    </source>
</evidence>
<comment type="caution">
    <text evidence="2">The sequence shown here is derived from an EMBL/GenBank/DDBJ whole genome shotgun (WGS) entry which is preliminary data.</text>
</comment>
<sequence>MCFLKPQAVLRSSPHVVTLQVNEDAMRTSPKVRKVAADKTPRFEDDVEGVEMDDSHSWELESRQESGASNSDDSNYDDIRPYFVPSEFREFSNLMKTQYRNQKQRYEQCVKNGVSIVEPHFMRQTAESLTASKRKHPAPDNNSKDSGIRKSKRLSNLLEAAKSAPQSTAKQVQLDEDDNVDVLFESIQHYFDPVDWLKMSIVAKNHILNSKKKYEVTFVKNKSSCHDVAASSSSSSSSEICPSQLSSVIRPKKSNSISRIPFSSIAAENESSPSQSSSMILPPKLTNSSSRIPLPSNAAESESIFDGGESTLGETVCDDFKNNIKSIVKAAVPSLSNTIIDQVTDLLIEKGVESLSDLQLVEAHWLDGLNLKEIHIKKSMMQFTPKLSRKPDKENQLPKSAMSTAMKVAVPLMKLSDTGTTNAVIQSRPALADEVRGEIVGNGMFSLADQFETCIENLCRSGTTRKSGPLAPQKRRSAACILPDLQNPNMRDWVLIKEKLLMPASLAAQRAMIVDKHRNLETIMERWPLLFEMTGMLCHLDAITKSALQDNFAHFINNDLQDLVNYLTLMSGQKVENLKLLKTVATRNGNQYKLLASVMMLIAHFSENIETILVPVPDTTLPHEVLEVKQLPASPYSTFRIMANLSDGSGLVKASTRSGSASRRSLTKVTTLDHEVRALAVKLAEMN</sequence>
<reference evidence="2" key="1">
    <citation type="submission" date="2021-07" db="EMBL/GenBank/DDBJ databases">
        <authorList>
            <person name="Catto M.A."/>
            <person name="Jacobson A."/>
            <person name="Kennedy G."/>
            <person name="Labadie P."/>
            <person name="Hunt B.G."/>
            <person name="Srinivasan R."/>
        </authorList>
    </citation>
    <scope>NUCLEOTIDE SEQUENCE</scope>
    <source>
        <strain evidence="2">PL_HMW_Pooled</strain>
        <tissue evidence="2">Head</tissue>
    </source>
</reference>
<keyword evidence="3" id="KW-1185">Reference proteome</keyword>
<evidence type="ECO:0000256" key="1">
    <source>
        <dbReference type="SAM" id="MobiDB-lite"/>
    </source>
</evidence>
<protein>
    <submittedName>
        <fullName evidence="2">DNA packaging protein</fullName>
    </submittedName>
</protein>
<feature type="region of interest" description="Disordered" evidence="1">
    <location>
        <begin position="127"/>
        <end position="149"/>
    </location>
</feature>